<comment type="caution">
    <text evidence="3">Lacks conserved residue(s) required for the propagation of feature annotation.</text>
</comment>
<evidence type="ECO:0000256" key="3">
    <source>
        <dbReference type="HAMAP-Rule" id="MF_00222"/>
    </source>
</evidence>
<dbReference type="InterPro" id="IPR036291">
    <property type="entry name" value="NAD(P)-bd_dom_sf"/>
</dbReference>
<reference evidence="6 7" key="1">
    <citation type="submission" date="2018-09" db="EMBL/GenBank/DDBJ databases">
        <title>Complete genome sequence of Euzebya sp. DY32-46 isolated from seawater of Pacific Ocean.</title>
        <authorList>
            <person name="Xu L."/>
            <person name="Wu Y.-H."/>
            <person name="Xu X.-W."/>
        </authorList>
    </citation>
    <scope>NUCLEOTIDE SEQUENCE [LARGE SCALE GENOMIC DNA]</scope>
    <source>
        <strain evidence="6 7">DY32-46</strain>
    </source>
</reference>
<comment type="subunit">
    <text evidence="3">Homodimer.</text>
</comment>
<dbReference type="GO" id="GO:0005829">
    <property type="term" value="C:cytosol"/>
    <property type="evidence" value="ECO:0007669"/>
    <property type="project" value="TreeGrafter"/>
</dbReference>
<dbReference type="GO" id="GO:0004764">
    <property type="term" value="F:shikimate 3-dehydrogenase (NADP+) activity"/>
    <property type="evidence" value="ECO:0007669"/>
    <property type="project" value="UniProtKB-UniRule"/>
</dbReference>
<dbReference type="Pfam" id="PF08501">
    <property type="entry name" value="Shikimate_dh_N"/>
    <property type="match status" value="1"/>
</dbReference>
<comment type="similarity">
    <text evidence="3">Belongs to the shikimate dehydrogenase family.</text>
</comment>
<feature type="domain" description="Shikimate dehydrogenase substrate binding N-terminal" evidence="4">
    <location>
        <begin position="22"/>
        <end position="104"/>
    </location>
</feature>
<feature type="binding site" evidence="3">
    <location>
        <position position="251"/>
    </location>
    <ligand>
        <name>shikimate</name>
        <dbReference type="ChEBI" id="CHEBI:36208"/>
    </ligand>
</feature>
<feature type="binding site" evidence="3">
    <location>
        <begin position="30"/>
        <end position="32"/>
    </location>
    <ligand>
        <name>shikimate</name>
        <dbReference type="ChEBI" id="CHEBI:36208"/>
    </ligand>
</feature>
<name>A0A346XW53_9ACTN</name>
<dbReference type="InterPro" id="IPR041121">
    <property type="entry name" value="SDH_C"/>
</dbReference>
<feature type="domain" description="SDH C-terminal" evidence="5">
    <location>
        <begin position="244"/>
        <end position="273"/>
    </location>
</feature>
<dbReference type="GO" id="GO:0009073">
    <property type="term" value="P:aromatic amino acid family biosynthetic process"/>
    <property type="evidence" value="ECO:0007669"/>
    <property type="project" value="UniProtKB-KW"/>
</dbReference>
<evidence type="ECO:0000256" key="1">
    <source>
        <dbReference type="ARBA" id="ARBA00004871"/>
    </source>
</evidence>
<keyword evidence="3" id="KW-0560">Oxidoreductase</keyword>
<dbReference type="AlphaFoldDB" id="A0A346XW53"/>
<feature type="binding site" evidence="3">
    <location>
        <position position="117"/>
    </location>
    <ligand>
        <name>shikimate</name>
        <dbReference type="ChEBI" id="CHEBI:36208"/>
    </ligand>
</feature>
<dbReference type="GO" id="GO:0008652">
    <property type="term" value="P:amino acid biosynthetic process"/>
    <property type="evidence" value="ECO:0007669"/>
    <property type="project" value="UniProtKB-KW"/>
</dbReference>
<accession>A0A346XW53</accession>
<feature type="active site" description="Proton acceptor" evidence="3">
    <location>
        <position position="81"/>
    </location>
</feature>
<dbReference type="SUPFAM" id="SSF53223">
    <property type="entry name" value="Aminoacid dehydrogenase-like, N-terminal domain"/>
    <property type="match status" value="1"/>
</dbReference>
<protein>
    <recommendedName>
        <fullName evidence="3">Shikimate dehydrogenase (NADP(+))</fullName>
        <shortName evidence="3">SDH</shortName>
        <ecNumber evidence="3">1.1.1.25</ecNumber>
    </recommendedName>
</protein>
<dbReference type="PANTHER" id="PTHR21089">
    <property type="entry name" value="SHIKIMATE DEHYDROGENASE"/>
    <property type="match status" value="1"/>
</dbReference>
<feature type="binding site" evidence="3">
    <location>
        <position position="244"/>
    </location>
    <ligand>
        <name>NADP(+)</name>
        <dbReference type="ChEBI" id="CHEBI:58349"/>
    </ligand>
</feature>
<feature type="binding site" evidence="3">
    <location>
        <position position="222"/>
    </location>
    <ligand>
        <name>NADP(+)</name>
        <dbReference type="ChEBI" id="CHEBI:58349"/>
    </ligand>
</feature>
<dbReference type="InterPro" id="IPR046346">
    <property type="entry name" value="Aminoacid_DH-like_N_sf"/>
</dbReference>
<dbReference type="RefSeq" id="WP_164710211.1">
    <property type="nucleotide sequence ID" value="NZ_CAXIBR010000012.1"/>
</dbReference>
<feature type="binding site" evidence="3">
    <location>
        <begin position="141"/>
        <end position="145"/>
    </location>
    <ligand>
        <name>NADP(+)</name>
        <dbReference type="ChEBI" id="CHEBI:58349"/>
    </ligand>
</feature>
<dbReference type="HAMAP" id="MF_00222">
    <property type="entry name" value="Shikimate_DH_AroE"/>
    <property type="match status" value="1"/>
</dbReference>
<dbReference type="Gene3D" id="3.40.50.10860">
    <property type="entry name" value="Leucine Dehydrogenase, chain A, domain 1"/>
    <property type="match status" value="1"/>
</dbReference>
<dbReference type="Gene3D" id="3.40.50.720">
    <property type="entry name" value="NAD(P)-binding Rossmann-like Domain"/>
    <property type="match status" value="1"/>
</dbReference>
<dbReference type="GO" id="GO:0050661">
    <property type="term" value="F:NADP binding"/>
    <property type="evidence" value="ECO:0007669"/>
    <property type="project" value="TreeGrafter"/>
</dbReference>
<comment type="catalytic activity">
    <reaction evidence="3">
        <text>shikimate + NADP(+) = 3-dehydroshikimate + NADPH + H(+)</text>
        <dbReference type="Rhea" id="RHEA:17737"/>
        <dbReference type="ChEBI" id="CHEBI:15378"/>
        <dbReference type="ChEBI" id="CHEBI:16630"/>
        <dbReference type="ChEBI" id="CHEBI:36208"/>
        <dbReference type="ChEBI" id="CHEBI:57783"/>
        <dbReference type="ChEBI" id="CHEBI:58349"/>
        <dbReference type="EC" id="1.1.1.25"/>
    </reaction>
</comment>
<keyword evidence="3" id="KW-0521">NADP</keyword>
<feature type="binding site" evidence="3">
    <location>
        <position position="224"/>
    </location>
    <ligand>
        <name>shikimate</name>
        <dbReference type="ChEBI" id="CHEBI:36208"/>
    </ligand>
</feature>
<dbReference type="UniPathway" id="UPA00053">
    <property type="reaction ID" value="UER00087"/>
</dbReference>
<keyword evidence="3" id="KW-0028">Amino-acid biosynthesis</keyword>
<feature type="binding site" evidence="3">
    <location>
        <position position="77"/>
    </location>
    <ligand>
        <name>shikimate</name>
        <dbReference type="ChEBI" id="CHEBI:36208"/>
    </ligand>
</feature>
<dbReference type="GO" id="GO:0019632">
    <property type="term" value="P:shikimate metabolic process"/>
    <property type="evidence" value="ECO:0007669"/>
    <property type="project" value="TreeGrafter"/>
</dbReference>
<keyword evidence="7" id="KW-1185">Reference proteome</keyword>
<evidence type="ECO:0000256" key="2">
    <source>
        <dbReference type="ARBA" id="ARBA00023141"/>
    </source>
</evidence>
<sequence length="275" mass="27320">MAADPAGSNPPATTAATRLLVVLGHPVGHSLSPALHSAAIAAAGHDAVYLAVDVPPEDIDAAITGLRTLGFLGANVTIPHKHAALQAADDATEEARFIGAANTLFWEGERLVADNTDAAGLRGVLADDCGLQPGDPVTIVGSGGAARAAAVACGRLGAATTVHARRPQAGRAIADLALQAGGADPSDADARVVINATPLGRHGEALPDPFMGLGPGRVALDLNYGTLSPFLTSAVEAGGRAVDGVGMLVGQAEAAFARWFGTPPPAGAMAAALPR</sequence>
<dbReference type="GO" id="GO:0009423">
    <property type="term" value="P:chorismate biosynthetic process"/>
    <property type="evidence" value="ECO:0007669"/>
    <property type="project" value="UniProtKB-UniRule"/>
</dbReference>
<feature type="binding site" evidence="3">
    <location>
        <position position="102"/>
    </location>
    <ligand>
        <name>shikimate</name>
        <dbReference type="ChEBI" id="CHEBI:36208"/>
    </ligand>
</feature>
<dbReference type="InterPro" id="IPR022893">
    <property type="entry name" value="Shikimate_DH_fam"/>
</dbReference>
<dbReference type="SUPFAM" id="SSF51735">
    <property type="entry name" value="NAD(P)-binding Rossmann-fold domains"/>
    <property type="match status" value="1"/>
</dbReference>
<gene>
    <name evidence="3" type="primary">aroE</name>
    <name evidence="6" type="ORF">DVS28_a1759</name>
</gene>
<proteinExistence type="inferred from homology"/>
<evidence type="ECO:0000259" key="4">
    <source>
        <dbReference type="Pfam" id="PF08501"/>
    </source>
</evidence>
<dbReference type="EMBL" id="CP031165">
    <property type="protein sequence ID" value="AXV06450.1"/>
    <property type="molecule type" value="Genomic_DNA"/>
</dbReference>
<organism evidence="6 7">
    <name type="scientific">Euzebya pacifica</name>
    <dbReference type="NCBI Taxonomy" id="1608957"/>
    <lineage>
        <taxon>Bacteria</taxon>
        <taxon>Bacillati</taxon>
        <taxon>Actinomycetota</taxon>
        <taxon>Nitriliruptoria</taxon>
        <taxon>Euzebyales</taxon>
    </lineage>
</organism>
<evidence type="ECO:0000313" key="7">
    <source>
        <dbReference type="Proteomes" id="UP000264006"/>
    </source>
</evidence>
<dbReference type="EC" id="1.1.1.25" evidence="3"/>
<dbReference type="Proteomes" id="UP000264006">
    <property type="component" value="Chromosome"/>
</dbReference>
<comment type="pathway">
    <text evidence="1 3">Metabolic intermediate biosynthesis; chorismate biosynthesis; chorismate from D-erythrose 4-phosphate and phosphoenolpyruvate: step 4/7.</text>
</comment>
<evidence type="ECO:0000259" key="5">
    <source>
        <dbReference type="Pfam" id="PF18317"/>
    </source>
</evidence>
<dbReference type="InterPro" id="IPR013708">
    <property type="entry name" value="Shikimate_DH-bd_N"/>
</dbReference>
<keyword evidence="2 3" id="KW-0057">Aromatic amino acid biosynthesis</keyword>
<evidence type="ECO:0000313" key="6">
    <source>
        <dbReference type="EMBL" id="AXV06450.1"/>
    </source>
</evidence>
<dbReference type="Pfam" id="PF18317">
    <property type="entry name" value="SDH_C"/>
    <property type="match status" value="1"/>
</dbReference>
<feature type="binding site" evidence="3">
    <location>
        <position position="93"/>
    </location>
    <ligand>
        <name>NADP(+)</name>
        <dbReference type="ChEBI" id="CHEBI:58349"/>
    </ligand>
</feature>
<comment type="function">
    <text evidence="3">Involved in the biosynthesis of the chorismate, which leads to the biosynthesis of aromatic amino acids. Catalyzes the reversible NADPH linked reduction of 3-dehydroshikimate (DHSA) to yield shikimate (SA).</text>
</comment>
<dbReference type="PANTHER" id="PTHR21089:SF1">
    <property type="entry name" value="BIFUNCTIONAL 3-DEHYDROQUINATE DEHYDRATASE_SHIKIMATE DEHYDROGENASE, CHLOROPLASTIC"/>
    <property type="match status" value="1"/>
</dbReference>
<dbReference type="KEGG" id="euz:DVS28_a1759"/>